<feature type="non-terminal residue" evidence="2">
    <location>
        <position position="1"/>
    </location>
</feature>
<name>A0A6J4TYG3_9BACT</name>
<gene>
    <name evidence="2" type="ORF">AVDCRST_MAG59-247</name>
</gene>
<feature type="non-terminal residue" evidence="2">
    <location>
        <position position="57"/>
    </location>
</feature>
<reference evidence="2" key="1">
    <citation type="submission" date="2020-02" db="EMBL/GenBank/DDBJ databases">
        <authorList>
            <person name="Meier V. D."/>
        </authorList>
    </citation>
    <scope>NUCLEOTIDE SEQUENCE</scope>
    <source>
        <strain evidence="2">AVDCRST_MAG59</strain>
    </source>
</reference>
<protein>
    <submittedName>
        <fullName evidence="2">Uncharacterized protein</fullName>
    </submittedName>
</protein>
<feature type="region of interest" description="Disordered" evidence="1">
    <location>
        <begin position="38"/>
        <end position="57"/>
    </location>
</feature>
<evidence type="ECO:0000313" key="2">
    <source>
        <dbReference type="EMBL" id="CAA9534986.1"/>
    </source>
</evidence>
<proteinExistence type="predicted"/>
<dbReference type="AlphaFoldDB" id="A0A6J4TYG3"/>
<evidence type="ECO:0000256" key="1">
    <source>
        <dbReference type="SAM" id="MobiDB-lite"/>
    </source>
</evidence>
<accession>A0A6J4TYG3</accession>
<organism evidence="2">
    <name type="scientific">uncultured Thermomicrobiales bacterium</name>
    <dbReference type="NCBI Taxonomy" id="1645740"/>
    <lineage>
        <taxon>Bacteria</taxon>
        <taxon>Pseudomonadati</taxon>
        <taxon>Thermomicrobiota</taxon>
        <taxon>Thermomicrobia</taxon>
        <taxon>Thermomicrobiales</taxon>
        <taxon>environmental samples</taxon>
    </lineage>
</organism>
<sequence>ERSLPARPGPRPRPRRAARGGLVRCVIRGRTVDRRAAGWHRHPAALRRARPRRGRQL</sequence>
<dbReference type="EMBL" id="CADCWF010000008">
    <property type="protein sequence ID" value="CAA9534986.1"/>
    <property type="molecule type" value="Genomic_DNA"/>
</dbReference>